<evidence type="ECO:0000313" key="2">
    <source>
        <dbReference type="EMBL" id="GAA1930005.1"/>
    </source>
</evidence>
<feature type="region of interest" description="Disordered" evidence="1">
    <location>
        <begin position="274"/>
        <end position="308"/>
    </location>
</feature>
<reference evidence="3" key="1">
    <citation type="journal article" date="2019" name="Int. J. Syst. Evol. Microbiol.">
        <title>The Global Catalogue of Microorganisms (GCM) 10K type strain sequencing project: providing services to taxonomists for standard genome sequencing and annotation.</title>
        <authorList>
            <consortium name="The Broad Institute Genomics Platform"/>
            <consortium name="The Broad Institute Genome Sequencing Center for Infectious Disease"/>
            <person name="Wu L."/>
            <person name="Ma J."/>
        </authorList>
    </citation>
    <scope>NUCLEOTIDE SEQUENCE [LARGE SCALE GENOMIC DNA]</scope>
    <source>
        <strain evidence="3">JCM 14046</strain>
    </source>
</reference>
<evidence type="ECO:0000313" key="3">
    <source>
        <dbReference type="Proteomes" id="UP001501612"/>
    </source>
</evidence>
<feature type="compositionally biased region" description="Acidic residues" evidence="1">
    <location>
        <begin position="142"/>
        <end position="153"/>
    </location>
</feature>
<sequence>MQTMIATLDEMTTALAAGSDPSWLPTAEQGYYLASLQQIADRVTTMKQAALAALDAAHHAGDPDGLAASTGARSAADWLAHRTCADPRRLAAEARLGARITRRIHLSAAMLDGLVSPEHARVVVECLDALPVDLLTTNTDPSCEESSDEESSGEESSCADALSADALSADALSADALSADDLVEAVELQLIEYCAQFSPAEVARLARHVLEVVDPDRAEQMEAERLARAEREAWRRTRLTTRGIGEGFIRVTADVPALHASILDTVLDTLTHHRTTTSRTNPDHEKAEADKSDGQTSDGEKPDDGQYLSGAQRRGQAFCTLLENLDTTTLPQRHGTSVAVTVVVDEDRLRREAAENGLATTTTGVDLSLEQARRLMCGAGIWPAVMGGASVVLDAGRTRRFVDGRLRAALEVAHTVCQAVGCTIPAAWCDGHHRTPWAAGGTTTVTDGALLCPHHHRRVHDTRYDTHWSASGEATFHRRQ</sequence>
<keyword evidence="3" id="KW-1185">Reference proteome</keyword>
<dbReference type="EMBL" id="BAAAMY010000014">
    <property type="protein sequence ID" value="GAA1930005.1"/>
    <property type="molecule type" value="Genomic_DNA"/>
</dbReference>
<proteinExistence type="predicted"/>
<organism evidence="2 3">
    <name type="scientific">Nocardioides lentus</name>
    <dbReference type="NCBI Taxonomy" id="338077"/>
    <lineage>
        <taxon>Bacteria</taxon>
        <taxon>Bacillati</taxon>
        <taxon>Actinomycetota</taxon>
        <taxon>Actinomycetes</taxon>
        <taxon>Propionibacteriales</taxon>
        <taxon>Nocardioidaceae</taxon>
        <taxon>Nocardioides</taxon>
    </lineage>
</organism>
<feature type="compositionally biased region" description="Basic and acidic residues" evidence="1">
    <location>
        <begin position="281"/>
        <end position="304"/>
    </location>
</feature>
<dbReference type="CDD" id="cd00085">
    <property type="entry name" value="HNHc"/>
    <property type="match status" value="1"/>
</dbReference>
<dbReference type="InterPro" id="IPR003615">
    <property type="entry name" value="HNH_nuc"/>
</dbReference>
<evidence type="ECO:0008006" key="4">
    <source>
        <dbReference type="Google" id="ProtNLM"/>
    </source>
</evidence>
<gene>
    <name evidence="2" type="ORF">GCM10009737_34870</name>
</gene>
<feature type="region of interest" description="Disordered" evidence="1">
    <location>
        <begin position="137"/>
        <end position="160"/>
    </location>
</feature>
<dbReference type="Gene3D" id="1.10.30.50">
    <property type="match status" value="1"/>
</dbReference>
<evidence type="ECO:0000256" key="1">
    <source>
        <dbReference type="SAM" id="MobiDB-lite"/>
    </source>
</evidence>
<dbReference type="Proteomes" id="UP001501612">
    <property type="component" value="Unassembled WGS sequence"/>
</dbReference>
<name>A0ABP5B402_9ACTN</name>
<comment type="caution">
    <text evidence="2">The sequence shown here is derived from an EMBL/GenBank/DDBJ whole genome shotgun (WGS) entry which is preliminary data.</text>
</comment>
<accession>A0ABP5B402</accession>
<protein>
    <recommendedName>
        <fullName evidence="4">HNH endonuclease</fullName>
    </recommendedName>
</protein>